<dbReference type="AlphaFoldDB" id="A0A9P6FZ35"/>
<gene>
    <name evidence="3" type="ORF">BGW38_006318</name>
</gene>
<evidence type="ECO:0000256" key="1">
    <source>
        <dbReference type="SAM" id="MobiDB-lite"/>
    </source>
</evidence>
<evidence type="ECO:0000313" key="4">
    <source>
        <dbReference type="Proteomes" id="UP000780801"/>
    </source>
</evidence>
<keyword evidence="4" id="KW-1185">Reference proteome</keyword>
<comment type="caution">
    <text evidence="3">The sequence shown here is derived from an EMBL/GenBank/DDBJ whole genome shotgun (WGS) entry which is preliminary data.</text>
</comment>
<proteinExistence type="predicted"/>
<feature type="region of interest" description="Disordered" evidence="1">
    <location>
        <begin position="478"/>
        <end position="523"/>
    </location>
</feature>
<feature type="domain" description="F-box" evidence="2">
    <location>
        <begin position="30"/>
        <end position="77"/>
    </location>
</feature>
<feature type="region of interest" description="Disordered" evidence="1">
    <location>
        <begin position="1"/>
        <end position="27"/>
    </location>
</feature>
<feature type="compositionally biased region" description="Low complexity" evidence="1">
    <location>
        <begin position="509"/>
        <end position="518"/>
    </location>
</feature>
<sequence>MDTYQQDSGHSQDQDQDQDPSQSTQRIEQRSIFAKLPPELILEIMGYLDILAIFRFLDTCRYHRYLLLNLPEAWRKVRFVPMSEYANLASLSLSSSSLSASTTNTITAAAAVSLINGLATESTGADGPSAVVPDPTKIVFAKKRDPRRLRPKGPTPSSQKKSTGARSGSDLESSGSEDDKVEKAERLKHQENERDRDRGGSRSLISETYAVLRRFRKENRLVDFVREVYMDSTDSPQFPSPLVMLIKFPNLEVLSSRYRRHQTSLANDASMLKDILRSGDIVPHSLRLRRWEIFHPYMTQEDIHGFRQVLNDITIVGEAAALSLLEDTQHTQDSSASRDSDQKEAVSMKKKHSQGIILDIQPCPGLITPSSELINTQILVNNGAQHNGGGLHWAPPPGSTPQPAPLPTPASNIASNPPPSSSSPPPCTNIVWSQERCRFCNAPQERCWKCVPDCGTCKALRSPPYINHQTILERERSKLLRGSATTTTTATTNPTGVTSAPESATVADSSSNTTQTTSGNPSQDLLAFVQPQATYPNRPTTPPGSISLTQMLNSTGQIPTAYPAVGRLFSSTGPGSGSRPNHPPPLLPVNLVPEFSLFD</sequence>
<feature type="compositionally biased region" description="Basic and acidic residues" evidence="1">
    <location>
        <begin position="177"/>
        <end position="200"/>
    </location>
</feature>
<dbReference type="InterPro" id="IPR001810">
    <property type="entry name" value="F-box_dom"/>
</dbReference>
<organism evidence="3 4">
    <name type="scientific">Lunasporangiospora selenospora</name>
    <dbReference type="NCBI Taxonomy" id="979761"/>
    <lineage>
        <taxon>Eukaryota</taxon>
        <taxon>Fungi</taxon>
        <taxon>Fungi incertae sedis</taxon>
        <taxon>Mucoromycota</taxon>
        <taxon>Mortierellomycotina</taxon>
        <taxon>Mortierellomycetes</taxon>
        <taxon>Mortierellales</taxon>
        <taxon>Mortierellaceae</taxon>
        <taxon>Lunasporangiospora</taxon>
    </lineage>
</organism>
<dbReference type="PROSITE" id="PS50181">
    <property type="entry name" value="FBOX"/>
    <property type="match status" value="1"/>
</dbReference>
<dbReference type="Pfam" id="PF12937">
    <property type="entry name" value="F-box-like"/>
    <property type="match status" value="1"/>
</dbReference>
<feature type="compositionally biased region" description="Basic residues" evidence="1">
    <location>
        <begin position="142"/>
        <end position="151"/>
    </location>
</feature>
<feature type="compositionally biased region" description="Pro residues" evidence="1">
    <location>
        <begin position="394"/>
        <end position="408"/>
    </location>
</feature>
<feature type="compositionally biased region" description="Low complexity" evidence="1">
    <location>
        <begin position="1"/>
        <end position="11"/>
    </location>
</feature>
<feature type="compositionally biased region" description="Basic and acidic residues" evidence="1">
    <location>
        <begin position="336"/>
        <end position="347"/>
    </location>
</feature>
<feature type="compositionally biased region" description="Polar residues" evidence="1">
    <location>
        <begin position="155"/>
        <end position="166"/>
    </location>
</feature>
<reference evidence="3" key="1">
    <citation type="journal article" date="2020" name="Fungal Divers.">
        <title>Resolving the Mortierellaceae phylogeny through synthesis of multi-gene phylogenetics and phylogenomics.</title>
        <authorList>
            <person name="Vandepol N."/>
            <person name="Liber J."/>
            <person name="Desiro A."/>
            <person name="Na H."/>
            <person name="Kennedy M."/>
            <person name="Barry K."/>
            <person name="Grigoriev I.V."/>
            <person name="Miller A.N."/>
            <person name="O'Donnell K."/>
            <person name="Stajich J.E."/>
            <person name="Bonito G."/>
        </authorList>
    </citation>
    <scope>NUCLEOTIDE SEQUENCE</scope>
    <source>
        <strain evidence="3">KOD1015</strain>
    </source>
</reference>
<accession>A0A9P6FZ35</accession>
<dbReference type="EMBL" id="JAABOA010000402">
    <property type="protein sequence ID" value="KAF9584482.1"/>
    <property type="molecule type" value="Genomic_DNA"/>
</dbReference>
<feature type="compositionally biased region" description="Polar residues" evidence="1">
    <location>
        <begin position="493"/>
        <end position="508"/>
    </location>
</feature>
<protein>
    <recommendedName>
        <fullName evidence="2">F-box domain-containing protein</fullName>
    </recommendedName>
</protein>
<feature type="region of interest" description="Disordered" evidence="1">
    <location>
        <begin position="142"/>
        <end position="201"/>
    </location>
</feature>
<name>A0A9P6FZ35_9FUNG</name>
<feature type="compositionally biased region" description="Pro residues" evidence="1">
    <location>
        <begin position="416"/>
        <end position="427"/>
    </location>
</feature>
<dbReference type="OrthoDB" id="2322499at2759"/>
<dbReference type="Proteomes" id="UP000780801">
    <property type="component" value="Unassembled WGS sequence"/>
</dbReference>
<evidence type="ECO:0000313" key="3">
    <source>
        <dbReference type="EMBL" id="KAF9584482.1"/>
    </source>
</evidence>
<dbReference type="SUPFAM" id="SSF81383">
    <property type="entry name" value="F-box domain"/>
    <property type="match status" value="1"/>
</dbReference>
<dbReference type="Gene3D" id="1.20.1280.50">
    <property type="match status" value="1"/>
</dbReference>
<dbReference type="InterPro" id="IPR036047">
    <property type="entry name" value="F-box-like_dom_sf"/>
</dbReference>
<feature type="region of interest" description="Disordered" evidence="1">
    <location>
        <begin position="327"/>
        <end position="351"/>
    </location>
</feature>
<feature type="region of interest" description="Disordered" evidence="1">
    <location>
        <begin position="389"/>
        <end position="427"/>
    </location>
</feature>
<evidence type="ECO:0000259" key="2">
    <source>
        <dbReference type="PROSITE" id="PS50181"/>
    </source>
</evidence>